<comment type="function">
    <text evidence="5">Responsible for synthesis of pseudouridine from uracil.</text>
</comment>
<accession>A0A1W6N2P9</accession>
<dbReference type="PROSITE" id="PS01129">
    <property type="entry name" value="PSI_RLU"/>
    <property type="match status" value="1"/>
</dbReference>
<dbReference type="EMBL" id="CP008743">
    <property type="protein sequence ID" value="ARN84117.1"/>
    <property type="molecule type" value="Genomic_DNA"/>
</dbReference>
<dbReference type="NCBIfam" id="TIGR00005">
    <property type="entry name" value="rluA_subfam"/>
    <property type="match status" value="1"/>
</dbReference>
<feature type="active site" evidence="4">
    <location>
        <position position="62"/>
    </location>
</feature>
<dbReference type="Gene3D" id="3.30.2350.10">
    <property type="entry name" value="Pseudouridine synthase"/>
    <property type="match status" value="1"/>
</dbReference>
<comment type="similarity">
    <text evidence="1 5">Belongs to the pseudouridine synthase RluA family.</text>
</comment>
<dbReference type="Proteomes" id="UP000237351">
    <property type="component" value="Chromosome"/>
</dbReference>
<evidence type="ECO:0000256" key="1">
    <source>
        <dbReference type="ARBA" id="ARBA00010876"/>
    </source>
</evidence>
<sequence length="229" mass="25907">MSKTYMNIEDLVLYRDGLMLVLNKPSGIAVHRGKGKAANMEDIFMQLTYGLPKPPALAHRLDKDTSGCLVLGRHPKALRRLGELFSSSRVKKTYWAIVEGRPPKDQGEIDLPLAPQSDNKHHWWKKVDEAGKEAKTLYRVIKSENQKSWLELTPLTGRTHQLRVHCAAIGCPIIGDKIYGREGRTELKASLMLHAYSIEIPLYPKKDNIVITAPAPEHFVQLLKQLELE</sequence>
<dbReference type="InterPro" id="IPR006225">
    <property type="entry name" value="PsdUridine_synth_RluC/D"/>
</dbReference>
<dbReference type="CDD" id="cd02869">
    <property type="entry name" value="PseudoU_synth_RluA_like"/>
    <property type="match status" value="1"/>
</dbReference>
<dbReference type="GO" id="GO:0003723">
    <property type="term" value="F:RNA binding"/>
    <property type="evidence" value="ECO:0007669"/>
    <property type="project" value="InterPro"/>
</dbReference>
<dbReference type="InterPro" id="IPR050188">
    <property type="entry name" value="RluA_PseudoU_synthase"/>
</dbReference>
<gene>
    <name evidence="7" type="ORF">GQ61_00790</name>
</gene>
<evidence type="ECO:0000256" key="3">
    <source>
        <dbReference type="ARBA" id="ARBA00036882"/>
    </source>
</evidence>
<dbReference type="Pfam" id="PF00849">
    <property type="entry name" value="PseudoU_synth_2"/>
    <property type="match status" value="1"/>
</dbReference>
<feature type="domain" description="Pseudouridine synthase RsuA/RluA-like" evidence="6">
    <location>
        <begin position="20"/>
        <end position="168"/>
    </location>
</feature>
<keyword evidence="8" id="KW-1185">Reference proteome</keyword>
<evidence type="ECO:0000313" key="7">
    <source>
        <dbReference type="EMBL" id="ARN84117.1"/>
    </source>
</evidence>
<dbReference type="InterPro" id="IPR006224">
    <property type="entry name" value="PsdUridine_synth_RluA-like_CS"/>
</dbReference>
<evidence type="ECO:0000256" key="5">
    <source>
        <dbReference type="RuleBase" id="RU362028"/>
    </source>
</evidence>
<proteinExistence type="inferred from homology"/>
<keyword evidence="2 5" id="KW-0413">Isomerase</keyword>
<evidence type="ECO:0000259" key="6">
    <source>
        <dbReference type="Pfam" id="PF00849"/>
    </source>
</evidence>
<dbReference type="STRING" id="1414854.GQ61_00790"/>
<name>A0A1W6N2P9_9PROT</name>
<dbReference type="SUPFAM" id="SSF55120">
    <property type="entry name" value="Pseudouridine synthase"/>
    <property type="match status" value="1"/>
</dbReference>
<dbReference type="AlphaFoldDB" id="A0A1W6N2P9"/>
<evidence type="ECO:0000256" key="2">
    <source>
        <dbReference type="ARBA" id="ARBA00023235"/>
    </source>
</evidence>
<dbReference type="GO" id="GO:0000455">
    <property type="term" value="P:enzyme-directed rRNA pseudouridine synthesis"/>
    <property type="evidence" value="ECO:0007669"/>
    <property type="project" value="TreeGrafter"/>
</dbReference>
<dbReference type="OrthoDB" id="9807829at2"/>
<comment type="catalytic activity">
    <reaction evidence="3">
        <text>uridine(1911/1915/1917) in 23S rRNA = pseudouridine(1911/1915/1917) in 23S rRNA</text>
        <dbReference type="Rhea" id="RHEA:42524"/>
        <dbReference type="Rhea" id="RHEA-COMP:10097"/>
        <dbReference type="Rhea" id="RHEA-COMP:10098"/>
        <dbReference type="ChEBI" id="CHEBI:65314"/>
        <dbReference type="ChEBI" id="CHEBI:65315"/>
        <dbReference type="EC" id="5.4.99.23"/>
    </reaction>
</comment>
<comment type="catalytic activity">
    <reaction evidence="5">
        <text>a uridine in RNA = a pseudouridine in RNA</text>
        <dbReference type="Rhea" id="RHEA:48348"/>
        <dbReference type="Rhea" id="RHEA-COMP:12068"/>
        <dbReference type="Rhea" id="RHEA-COMP:12069"/>
        <dbReference type="ChEBI" id="CHEBI:65314"/>
        <dbReference type="ChEBI" id="CHEBI:65315"/>
    </reaction>
</comment>
<dbReference type="InterPro" id="IPR006145">
    <property type="entry name" value="PsdUridine_synth_RsuA/RluA"/>
</dbReference>
<dbReference type="EC" id="5.4.99.-" evidence="5"/>
<dbReference type="PANTHER" id="PTHR21600:SF44">
    <property type="entry name" value="RIBOSOMAL LARGE SUBUNIT PSEUDOURIDINE SYNTHASE D"/>
    <property type="match status" value="1"/>
</dbReference>
<dbReference type="PANTHER" id="PTHR21600">
    <property type="entry name" value="MITOCHONDRIAL RNA PSEUDOURIDINE SYNTHASE"/>
    <property type="match status" value="1"/>
</dbReference>
<evidence type="ECO:0000313" key="8">
    <source>
        <dbReference type="Proteomes" id="UP000237351"/>
    </source>
</evidence>
<organism evidence="7 8">
    <name type="scientific">Candidatus Nucleicultrix amoebiphila FS5</name>
    <dbReference type="NCBI Taxonomy" id="1414854"/>
    <lineage>
        <taxon>Bacteria</taxon>
        <taxon>Pseudomonadati</taxon>
        <taxon>Pseudomonadota</taxon>
        <taxon>Alphaproteobacteria</taxon>
        <taxon>Holosporales</taxon>
        <taxon>Candidatus Nucleicultricaceae</taxon>
        <taxon>Candidatus Nucleicultrix</taxon>
    </lineage>
</organism>
<dbReference type="InterPro" id="IPR020103">
    <property type="entry name" value="PsdUridine_synth_cat_dom_sf"/>
</dbReference>
<evidence type="ECO:0000256" key="4">
    <source>
        <dbReference type="PIRSR" id="PIRSR606225-1"/>
    </source>
</evidence>
<reference evidence="7 8" key="1">
    <citation type="submission" date="2014-06" db="EMBL/GenBank/DDBJ databases">
        <title>The genome of the endonuclear symbiont Nucleicultrix amoebiphila.</title>
        <authorList>
            <person name="Schulz F."/>
            <person name="Horn M."/>
        </authorList>
    </citation>
    <scope>NUCLEOTIDE SEQUENCE [LARGE SCALE GENOMIC DNA]</scope>
    <source>
        <strain evidence="7 8">FS5</strain>
    </source>
</reference>
<dbReference type="GO" id="GO:0160140">
    <property type="term" value="F:23S rRNA pseudouridine(1911/1915/1917) synthase activity"/>
    <property type="evidence" value="ECO:0007669"/>
    <property type="project" value="UniProtKB-EC"/>
</dbReference>
<protein>
    <recommendedName>
        <fullName evidence="5">Pseudouridine synthase</fullName>
        <ecNumber evidence="5">5.4.99.-</ecNumber>
    </recommendedName>
</protein>
<dbReference type="KEGG" id="naf:GQ61_00790"/>